<dbReference type="HAMAP" id="MF_00454">
    <property type="entry name" value="FluC"/>
    <property type="match status" value="1"/>
</dbReference>
<keyword evidence="8" id="KW-0479">Metal-binding</keyword>
<evidence type="ECO:0000256" key="2">
    <source>
        <dbReference type="ARBA" id="ARBA00022475"/>
    </source>
</evidence>
<dbReference type="Pfam" id="PF02537">
    <property type="entry name" value="CRCB"/>
    <property type="match status" value="1"/>
</dbReference>
<comment type="caution">
    <text evidence="9">The sequence shown here is derived from an EMBL/GenBank/DDBJ whole genome shotgun (WGS) entry which is preliminary data.</text>
</comment>
<feature type="transmembrane region" description="Helical" evidence="8">
    <location>
        <begin position="37"/>
        <end position="55"/>
    </location>
</feature>
<evidence type="ECO:0000256" key="4">
    <source>
        <dbReference type="ARBA" id="ARBA00022989"/>
    </source>
</evidence>
<dbReference type="OrthoDB" id="304656at2157"/>
<evidence type="ECO:0000313" key="9">
    <source>
        <dbReference type="EMBL" id="ELZ50382.1"/>
    </source>
</evidence>
<evidence type="ECO:0000256" key="8">
    <source>
        <dbReference type="HAMAP-Rule" id="MF_00454"/>
    </source>
</evidence>
<evidence type="ECO:0000313" key="10">
    <source>
        <dbReference type="Proteomes" id="UP000011509"/>
    </source>
</evidence>
<keyword evidence="8" id="KW-0406">Ion transport</keyword>
<name>M0EU09_9EURY</name>
<proteinExistence type="inferred from homology"/>
<dbReference type="GO" id="GO:0046872">
    <property type="term" value="F:metal ion binding"/>
    <property type="evidence" value="ECO:0007669"/>
    <property type="project" value="UniProtKB-KW"/>
</dbReference>
<dbReference type="GO" id="GO:0140114">
    <property type="term" value="P:cellular detoxification of fluoride"/>
    <property type="evidence" value="ECO:0007669"/>
    <property type="project" value="UniProtKB-UniRule"/>
</dbReference>
<comment type="similarity">
    <text evidence="6 8">Belongs to the fluoride channel Fluc/FEX (TC 1.A.43) family.</text>
</comment>
<accession>M0EU09</accession>
<dbReference type="InterPro" id="IPR003691">
    <property type="entry name" value="FluC"/>
</dbReference>
<keyword evidence="8" id="KW-0813">Transport</keyword>
<evidence type="ECO:0000256" key="7">
    <source>
        <dbReference type="ARBA" id="ARBA00035585"/>
    </source>
</evidence>
<keyword evidence="5 8" id="KW-0472">Membrane</keyword>
<reference evidence="9 10" key="1">
    <citation type="journal article" date="2014" name="PLoS Genet.">
        <title>Phylogenetically driven sequencing of extremely halophilic archaea reveals strategies for static and dynamic osmo-response.</title>
        <authorList>
            <person name="Becker E.A."/>
            <person name="Seitzer P.M."/>
            <person name="Tritt A."/>
            <person name="Larsen D."/>
            <person name="Krusor M."/>
            <person name="Yao A.I."/>
            <person name="Wu D."/>
            <person name="Madern D."/>
            <person name="Eisen J.A."/>
            <person name="Darling A.E."/>
            <person name="Facciotti M.T."/>
        </authorList>
    </citation>
    <scope>NUCLEOTIDE SEQUENCE [LARGE SCALE GENOMIC DNA]</scope>
    <source>
        <strain evidence="9 10">DSM 10284</strain>
    </source>
</reference>
<keyword evidence="2 8" id="KW-1003">Cell membrane</keyword>
<feature type="binding site" evidence="8">
    <location>
        <position position="72"/>
    </location>
    <ligand>
        <name>Na(+)</name>
        <dbReference type="ChEBI" id="CHEBI:29101"/>
        <note>structural</note>
    </ligand>
</feature>
<evidence type="ECO:0000256" key="3">
    <source>
        <dbReference type="ARBA" id="ARBA00022692"/>
    </source>
</evidence>
<comment type="function">
    <text evidence="8">Fluoride-specific ion channel. Important for reducing fluoride concentration in the cell, thus reducing its toxicity.</text>
</comment>
<dbReference type="PATRIC" id="fig|1227466.3.peg.452"/>
<keyword evidence="4 8" id="KW-1133">Transmembrane helix</keyword>
<feature type="transmembrane region" description="Helical" evidence="8">
    <location>
        <begin position="61"/>
        <end position="82"/>
    </location>
</feature>
<gene>
    <name evidence="8" type="primary">fluC</name>
    <name evidence="8" type="synonym">crcB</name>
    <name evidence="9" type="ORF">C464_02240</name>
</gene>
<feature type="binding site" evidence="8">
    <location>
        <position position="69"/>
    </location>
    <ligand>
        <name>Na(+)</name>
        <dbReference type="ChEBI" id="CHEBI:29101"/>
        <note>structural</note>
    </ligand>
</feature>
<evidence type="ECO:0000256" key="5">
    <source>
        <dbReference type="ARBA" id="ARBA00023136"/>
    </source>
</evidence>
<keyword evidence="8" id="KW-0407">Ion channel</keyword>
<organism evidence="9 10">
    <name type="scientific">Halorubrum coriense DSM 10284</name>
    <dbReference type="NCBI Taxonomy" id="1227466"/>
    <lineage>
        <taxon>Archaea</taxon>
        <taxon>Methanobacteriati</taxon>
        <taxon>Methanobacteriota</taxon>
        <taxon>Stenosarchaea group</taxon>
        <taxon>Halobacteria</taxon>
        <taxon>Halobacteriales</taxon>
        <taxon>Haloferacaceae</taxon>
        <taxon>Halorubrum</taxon>
    </lineage>
</organism>
<comment type="subcellular location">
    <subcellularLocation>
        <location evidence="1 8">Cell membrane</location>
        <topology evidence="1 8">Multi-pass membrane protein</topology>
    </subcellularLocation>
</comment>
<sequence>MSASPLLATALVGGGGALGAAARHAVGLRVEGRRSVLTLNTLGSLALGAVSAAPIGSTATLLFGVGFCGAFTTFSSFAVGTVRAASETGPRAAATLAASNLTAALAAFLFGSHLVAAVSV</sequence>
<dbReference type="RefSeq" id="WP_006111863.1">
    <property type="nucleotide sequence ID" value="NZ_AOJL01000013.1"/>
</dbReference>
<protein>
    <recommendedName>
        <fullName evidence="8">Fluoride-specific ion channel FluC</fullName>
    </recommendedName>
</protein>
<dbReference type="EMBL" id="AOJL01000013">
    <property type="protein sequence ID" value="ELZ50382.1"/>
    <property type="molecule type" value="Genomic_DNA"/>
</dbReference>
<evidence type="ECO:0000256" key="1">
    <source>
        <dbReference type="ARBA" id="ARBA00004651"/>
    </source>
</evidence>
<feature type="transmembrane region" description="Helical" evidence="8">
    <location>
        <begin position="94"/>
        <end position="118"/>
    </location>
</feature>
<keyword evidence="8" id="KW-0915">Sodium</keyword>
<dbReference type="GO" id="GO:0062054">
    <property type="term" value="F:fluoride channel activity"/>
    <property type="evidence" value="ECO:0007669"/>
    <property type="project" value="UniProtKB-UniRule"/>
</dbReference>
<keyword evidence="3 8" id="KW-0812">Transmembrane</keyword>
<comment type="activity regulation">
    <text evidence="8">Na(+) is not transported, but it plays an essential structural role and its presence is essential for fluoride channel function.</text>
</comment>
<comment type="catalytic activity">
    <reaction evidence="7">
        <text>fluoride(in) = fluoride(out)</text>
        <dbReference type="Rhea" id="RHEA:76159"/>
        <dbReference type="ChEBI" id="CHEBI:17051"/>
    </reaction>
    <physiologicalReaction direction="left-to-right" evidence="7">
        <dbReference type="Rhea" id="RHEA:76160"/>
    </physiologicalReaction>
</comment>
<feature type="transmembrane region" description="Helical" evidence="8">
    <location>
        <begin position="6"/>
        <end position="25"/>
    </location>
</feature>
<dbReference type="Proteomes" id="UP000011509">
    <property type="component" value="Unassembled WGS sequence"/>
</dbReference>
<dbReference type="GO" id="GO:0005886">
    <property type="term" value="C:plasma membrane"/>
    <property type="evidence" value="ECO:0007669"/>
    <property type="project" value="UniProtKB-SubCell"/>
</dbReference>
<dbReference type="STRING" id="1227466.C464_02240"/>
<dbReference type="AlphaFoldDB" id="M0EU09"/>
<evidence type="ECO:0000256" key="6">
    <source>
        <dbReference type="ARBA" id="ARBA00035120"/>
    </source>
</evidence>
<keyword evidence="10" id="KW-1185">Reference proteome</keyword>